<organism evidence="1 2">
    <name type="scientific">Aphidius gifuensis</name>
    <name type="common">Parasitoid wasp</name>
    <dbReference type="NCBI Taxonomy" id="684658"/>
    <lineage>
        <taxon>Eukaryota</taxon>
        <taxon>Metazoa</taxon>
        <taxon>Ecdysozoa</taxon>
        <taxon>Arthropoda</taxon>
        <taxon>Hexapoda</taxon>
        <taxon>Insecta</taxon>
        <taxon>Pterygota</taxon>
        <taxon>Neoptera</taxon>
        <taxon>Endopterygota</taxon>
        <taxon>Hymenoptera</taxon>
        <taxon>Apocrita</taxon>
        <taxon>Ichneumonoidea</taxon>
        <taxon>Braconidae</taxon>
        <taxon>Aphidiinae</taxon>
        <taxon>Aphidius</taxon>
    </lineage>
</organism>
<comment type="caution">
    <text evidence="1">The sequence shown here is derived from an EMBL/GenBank/DDBJ whole genome shotgun (WGS) entry which is preliminary data.</text>
</comment>
<dbReference type="EMBL" id="JACMRX010000001">
    <property type="protein sequence ID" value="KAF7998538.1"/>
    <property type="molecule type" value="Genomic_DNA"/>
</dbReference>
<gene>
    <name evidence="1" type="ORF">HCN44_010946</name>
</gene>
<name>A0A835CYJ4_APHGI</name>
<dbReference type="AlphaFoldDB" id="A0A835CYJ4"/>
<keyword evidence="2" id="KW-1185">Reference proteome</keyword>
<evidence type="ECO:0000313" key="1">
    <source>
        <dbReference type="EMBL" id="KAF7998538.1"/>
    </source>
</evidence>
<protein>
    <submittedName>
        <fullName evidence="1">Uncharacterized protein</fullName>
    </submittedName>
</protein>
<dbReference type="Proteomes" id="UP000639338">
    <property type="component" value="Unassembled WGS sequence"/>
</dbReference>
<accession>A0A835CYJ4</accession>
<evidence type="ECO:0000313" key="2">
    <source>
        <dbReference type="Proteomes" id="UP000639338"/>
    </source>
</evidence>
<reference evidence="1 2" key="1">
    <citation type="submission" date="2020-08" db="EMBL/GenBank/DDBJ databases">
        <title>Aphidius gifuensis genome sequencing and assembly.</title>
        <authorList>
            <person name="Du Z."/>
        </authorList>
    </citation>
    <scope>NUCLEOTIDE SEQUENCE [LARGE SCALE GENOMIC DNA]</scope>
    <source>
        <strain evidence="1">YNYX2018</strain>
        <tissue evidence="1">Adults</tissue>
    </source>
</reference>
<proteinExistence type="predicted"/>
<sequence>MSPPLRVRSWKRSQKYAFIKKSIEQEFKSLVSESSSSSDDIGEDISDDNRVNFGQDHNCVEFNTSDRACNAIELDDSSCEDSIDDFHNDGDLLDDICEYDEKNLILKHYRKVSTKLLDITIELTKLQRESRPSIKGPLKIGEIELPVDSIDEVKKLEEALDDKEKLLELVIYQFYSISSVYVEAFELQN</sequence>